<dbReference type="Proteomes" id="UP001279734">
    <property type="component" value="Unassembled WGS sequence"/>
</dbReference>
<sequence>MSAVFMDLSRGLEHLGESGRPGRSSNESGILFTALQPGLWEFRLFRMQCMHWGMPLMIHFSDDGEVGDAEGIGVCLLSWDPFYVDPKEPGRNITEFRKPRRSS</sequence>
<evidence type="ECO:0000313" key="1">
    <source>
        <dbReference type="EMBL" id="GMH24823.1"/>
    </source>
</evidence>
<organism evidence="1 2">
    <name type="scientific">Nepenthes gracilis</name>
    <name type="common">Slender pitcher plant</name>
    <dbReference type="NCBI Taxonomy" id="150966"/>
    <lineage>
        <taxon>Eukaryota</taxon>
        <taxon>Viridiplantae</taxon>
        <taxon>Streptophyta</taxon>
        <taxon>Embryophyta</taxon>
        <taxon>Tracheophyta</taxon>
        <taxon>Spermatophyta</taxon>
        <taxon>Magnoliopsida</taxon>
        <taxon>eudicotyledons</taxon>
        <taxon>Gunneridae</taxon>
        <taxon>Pentapetalae</taxon>
        <taxon>Caryophyllales</taxon>
        <taxon>Nepenthaceae</taxon>
        <taxon>Nepenthes</taxon>
    </lineage>
</organism>
<protein>
    <submittedName>
        <fullName evidence="1">Uncharacterized protein</fullName>
    </submittedName>
</protein>
<dbReference type="AlphaFoldDB" id="A0AAD3Y0S5"/>
<reference evidence="1" key="1">
    <citation type="submission" date="2023-05" db="EMBL/GenBank/DDBJ databases">
        <title>Nepenthes gracilis genome sequencing.</title>
        <authorList>
            <person name="Fukushima K."/>
        </authorList>
    </citation>
    <scope>NUCLEOTIDE SEQUENCE</scope>
    <source>
        <strain evidence="1">SING2019-196</strain>
    </source>
</reference>
<dbReference type="EMBL" id="BSYO01000028">
    <property type="protein sequence ID" value="GMH24823.1"/>
    <property type="molecule type" value="Genomic_DNA"/>
</dbReference>
<accession>A0AAD3Y0S5</accession>
<gene>
    <name evidence="1" type="ORF">Nepgr_026666</name>
</gene>
<name>A0AAD3Y0S5_NEPGR</name>
<keyword evidence="2" id="KW-1185">Reference proteome</keyword>
<comment type="caution">
    <text evidence="1">The sequence shown here is derived from an EMBL/GenBank/DDBJ whole genome shotgun (WGS) entry which is preliminary data.</text>
</comment>
<proteinExistence type="predicted"/>
<evidence type="ECO:0000313" key="2">
    <source>
        <dbReference type="Proteomes" id="UP001279734"/>
    </source>
</evidence>